<protein>
    <recommendedName>
        <fullName evidence="1">FAS1 domain-containing protein</fullName>
    </recommendedName>
</protein>
<evidence type="ECO:0000259" key="1">
    <source>
        <dbReference type="PROSITE" id="PS50213"/>
    </source>
</evidence>
<dbReference type="EMBL" id="LAZR01053836">
    <property type="protein sequence ID" value="KKK79864.1"/>
    <property type="molecule type" value="Genomic_DNA"/>
</dbReference>
<comment type="caution">
    <text evidence="2">The sequence shown here is derived from an EMBL/GenBank/DDBJ whole genome shotgun (WGS) entry which is preliminary data.</text>
</comment>
<sequence>MKVNYENIKLLENLQKTYEKLTKFYPEDTLFRDYLKKVNSSIAKLKKESIIKNQF</sequence>
<evidence type="ECO:0000313" key="2">
    <source>
        <dbReference type="EMBL" id="KKK79864.1"/>
    </source>
</evidence>
<proteinExistence type="predicted"/>
<dbReference type="InterPro" id="IPR000782">
    <property type="entry name" value="FAS1_domain"/>
</dbReference>
<organism evidence="2">
    <name type="scientific">marine sediment metagenome</name>
    <dbReference type="NCBI Taxonomy" id="412755"/>
    <lineage>
        <taxon>unclassified sequences</taxon>
        <taxon>metagenomes</taxon>
        <taxon>ecological metagenomes</taxon>
    </lineage>
</organism>
<name>A0A0F9AN46_9ZZZZ</name>
<accession>A0A0F9AN46</accession>
<dbReference type="PROSITE" id="PS50213">
    <property type="entry name" value="FAS1"/>
    <property type="match status" value="1"/>
</dbReference>
<gene>
    <name evidence="2" type="ORF">LCGC14_2829200</name>
</gene>
<feature type="domain" description="FAS1" evidence="1">
    <location>
        <begin position="1"/>
        <end position="55"/>
    </location>
</feature>
<reference evidence="2" key="1">
    <citation type="journal article" date="2015" name="Nature">
        <title>Complex archaea that bridge the gap between prokaryotes and eukaryotes.</title>
        <authorList>
            <person name="Spang A."/>
            <person name="Saw J.H."/>
            <person name="Jorgensen S.L."/>
            <person name="Zaremba-Niedzwiedzka K."/>
            <person name="Martijn J."/>
            <person name="Lind A.E."/>
            <person name="van Eijk R."/>
            <person name="Schleper C."/>
            <person name="Guy L."/>
            <person name="Ettema T.J."/>
        </authorList>
    </citation>
    <scope>NUCLEOTIDE SEQUENCE</scope>
</reference>
<dbReference type="AlphaFoldDB" id="A0A0F9AN46"/>